<accession>A0A5A5RFU4</accession>
<evidence type="ECO:0000313" key="1">
    <source>
        <dbReference type="EMBL" id="GCA71236.1"/>
    </source>
</evidence>
<protein>
    <recommendedName>
        <fullName evidence="3">Type II toxin-antitoxin system ParD family antitoxin</fullName>
    </recommendedName>
</protein>
<reference evidence="1 2" key="1">
    <citation type="submission" date="2018-09" db="EMBL/GenBank/DDBJ databases">
        <title>Evolutionary history of phycoerythrin pigmentation in the water bloom-forming cyanobacterium Microcystis aeruginosa.</title>
        <authorList>
            <person name="Tanabe Y."/>
            <person name="Tanabe Y."/>
            <person name="Yamaguchi H."/>
        </authorList>
    </citation>
    <scope>NUCLEOTIDE SEQUENCE [LARGE SCALE GENOMIC DNA]</scope>
    <source>
        <strain evidence="1 2">NIES-2519</strain>
    </source>
</reference>
<gene>
    <name evidence="1" type="ORF">MiYa_02775</name>
</gene>
<organism evidence="1 2">
    <name type="scientific">Microcystis aeruginosa NIES-2519</name>
    <dbReference type="NCBI Taxonomy" id="2303981"/>
    <lineage>
        <taxon>Bacteria</taxon>
        <taxon>Bacillati</taxon>
        <taxon>Cyanobacteriota</taxon>
        <taxon>Cyanophyceae</taxon>
        <taxon>Oscillatoriophycideae</taxon>
        <taxon>Chroococcales</taxon>
        <taxon>Microcystaceae</taxon>
        <taxon>Microcystis</taxon>
    </lineage>
</organism>
<dbReference type="EMBL" id="BHVO01000048">
    <property type="protein sequence ID" value="GCA71236.1"/>
    <property type="molecule type" value="Genomic_DNA"/>
</dbReference>
<dbReference type="Proteomes" id="UP000323569">
    <property type="component" value="Unassembled WGS sequence"/>
</dbReference>
<sequence>MNITLNPELEQLINSQLATGNYNSVEDLLKDALLNLADKQNRQILSQKVKELFDKTQSLPGVQDITEKDIAAEIEAYRREDLKEKWTKWFQKVEEREEIMGESVINQDIWEKGRG</sequence>
<evidence type="ECO:0008006" key="3">
    <source>
        <dbReference type="Google" id="ProtNLM"/>
    </source>
</evidence>
<proteinExistence type="predicted"/>
<dbReference type="RefSeq" id="WP_253852054.1">
    <property type="nucleotide sequence ID" value="NZ_BHVO01000048.1"/>
</dbReference>
<name>A0A5A5RFU4_MICAE</name>
<comment type="caution">
    <text evidence="1">The sequence shown here is derived from an EMBL/GenBank/DDBJ whole genome shotgun (WGS) entry which is preliminary data.</text>
</comment>
<dbReference type="InterPro" id="IPR038296">
    <property type="entry name" value="ParD_sf"/>
</dbReference>
<evidence type="ECO:0000313" key="2">
    <source>
        <dbReference type="Proteomes" id="UP000323569"/>
    </source>
</evidence>
<dbReference type="AlphaFoldDB" id="A0A5A5RFU4"/>
<dbReference type="Gene3D" id="6.10.10.120">
    <property type="entry name" value="Antitoxin ParD1-like"/>
    <property type="match status" value="1"/>
</dbReference>